<protein>
    <submittedName>
        <fullName evidence="2">Uncharacterized protein</fullName>
    </submittedName>
</protein>
<dbReference type="AlphaFoldDB" id="A0A7W9STC3"/>
<organism evidence="2 3">
    <name type="scientific">Armatimonas rosea</name>
    <dbReference type="NCBI Taxonomy" id="685828"/>
    <lineage>
        <taxon>Bacteria</taxon>
        <taxon>Bacillati</taxon>
        <taxon>Armatimonadota</taxon>
        <taxon>Armatimonadia</taxon>
        <taxon>Armatimonadales</taxon>
        <taxon>Armatimonadaceae</taxon>
        <taxon>Armatimonas</taxon>
    </lineage>
</organism>
<evidence type="ECO:0000313" key="3">
    <source>
        <dbReference type="Proteomes" id="UP000520814"/>
    </source>
</evidence>
<name>A0A7W9STC3_ARMRO</name>
<comment type="caution">
    <text evidence="2">The sequence shown here is derived from an EMBL/GenBank/DDBJ whole genome shotgun (WGS) entry which is preliminary data.</text>
</comment>
<feature type="chain" id="PRO_5031472321" evidence="1">
    <location>
        <begin position="24"/>
        <end position="376"/>
    </location>
</feature>
<dbReference type="Proteomes" id="UP000520814">
    <property type="component" value="Unassembled WGS sequence"/>
</dbReference>
<feature type="signal peptide" evidence="1">
    <location>
        <begin position="1"/>
        <end position="23"/>
    </location>
</feature>
<evidence type="ECO:0000256" key="1">
    <source>
        <dbReference type="SAM" id="SignalP"/>
    </source>
</evidence>
<accession>A0A7W9STC3</accession>
<dbReference type="RefSeq" id="WP_184201127.1">
    <property type="nucleotide sequence ID" value="NZ_JACHGW010000004.1"/>
</dbReference>
<keyword evidence="1" id="KW-0732">Signal</keyword>
<gene>
    <name evidence="2" type="ORF">HNQ39_004132</name>
</gene>
<evidence type="ECO:0000313" key="2">
    <source>
        <dbReference type="EMBL" id="MBB6052311.1"/>
    </source>
</evidence>
<reference evidence="2 3" key="1">
    <citation type="submission" date="2020-08" db="EMBL/GenBank/DDBJ databases">
        <title>Genomic Encyclopedia of Type Strains, Phase IV (KMG-IV): sequencing the most valuable type-strain genomes for metagenomic binning, comparative biology and taxonomic classification.</title>
        <authorList>
            <person name="Goeker M."/>
        </authorList>
    </citation>
    <scope>NUCLEOTIDE SEQUENCE [LARGE SCALE GENOMIC DNA]</scope>
    <source>
        <strain evidence="2 3">DSM 23562</strain>
    </source>
</reference>
<dbReference type="EMBL" id="JACHGW010000004">
    <property type="protein sequence ID" value="MBB6052311.1"/>
    <property type="molecule type" value="Genomic_DNA"/>
</dbReference>
<sequence length="376" mass="38063">MRLFVPLSLVAGALTLGSLPAAANDLTFGGDARAFAMGGAGIASLAGNSVSGMGSRNNPASLAFAKGLMRFHFPSLGARADGAISLDKAANYLLTNGSGADASDLARRFASEDSSFGLNGSLGLRIGPVEILASGVGQGYVLPNASLQTWGKNGGTGGVPSDARADILATAVYSLPQIGFATQLKPASGGENFTVAVGARVKYMTAVYAHYYGEKATLDSGSDAFLAPEMNGKNTLNKQGVGADLGIMLESKKLLGLSGGLVVANAVKPDFTFTGQFGANASGGGGTRTYNLLATTATAGVGFQKGGMTAVADWVDITGSVGKAELRAGVEQRLGPVAIRAGYNSANGYTYGLGIGGFDIALGNRQPLEIVRTLKF</sequence>
<keyword evidence="3" id="KW-1185">Reference proteome</keyword>
<proteinExistence type="predicted"/>